<dbReference type="RefSeq" id="WP_237966418.1">
    <property type="nucleotide sequence ID" value="NZ_JAKNHQ010000003.1"/>
</dbReference>
<dbReference type="PANTHER" id="PTHR30576:SF0">
    <property type="entry name" value="UNDECAPRENYL-PHOSPHATE N-ACETYLGALACTOSAMINYL 1-PHOSPHATE TRANSFERASE-RELATED"/>
    <property type="match status" value="1"/>
</dbReference>
<comment type="caution">
    <text evidence="4">The sequence shown here is derived from an EMBL/GenBank/DDBJ whole genome shotgun (WGS) entry which is preliminary data.</text>
</comment>
<gene>
    <name evidence="4" type="ORF">L0P57_03190</name>
</gene>
<dbReference type="PANTHER" id="PTHR30576">
    <property type="entry name" value="COLANIC BIOSYNTHESIS UDP-GLUCOSE LIPID CARRIER TRANSFERASE"/>
    <property type="match status" value="1"/>
</dbReference>
<feature type="domain" description="Bacterial sugar transferase" evidence="3">
    <location>
        <begin position="50"/>
        <end position="230"/>
    </location>
</feature>
<keyword evidence="5" id="KW-1185">Reference proteome</keyword>
<organism evidence="4 5">
    <name type="scientific">Anaeromassilibacillus senegalensis</name>
    <dbReference type="NCBI Taxonomy" id="1673717"/>
    <lineage>
        <taxon>Bacteria</taxon>
        <taxon>Bacillati</taxon>
        <taxon>Bacillota</taxon>
        <taxon>Clostridia</taxon>
        <taxon>Eubacteriales</taxon>
        <taxon>Acutalibacteraceae</taxon>
        <taxon>Anaeromassilibacillus</taxon>
    </lineage>
</organism>
<keyword evidence="2" id="KW-0472">Membrane</keyword>
<reference evidence="4 5" key="1">
    <citation type="submission" date="2022-01" db="EMBL/GenBank/DDBJ databases">
        <title>Collection of gut derived symbiotic bacterial strains cultured from healthy donors.</title>
        <authorList>
            <person name="Lin H."/>
            <person name="Kohout C."/>
            <person name="Waligurski E."/>
            <person name="Pamer E.G."/>
        </authorList>
    </citation>
    <scope>NUCLEOTIDE SEQUENCE [LARGE SCALE GENOMIC DNA]</scope>
    <source>
        <strain evidence="4 5">DFI.7.58</strain>
    </source>
</reference>
<dbReference type="Pfam" id="PF02397">
    <property type="entry name" value="Bac_transf"/>
    <property type="match status" value="1"/>
</dbReference>
<evidence type="ECO:0000259" key="3">
    <source>
        <dbReference type="Pfam" id="PF02397"/>
    </source>
</evidence>
<proteinExistence type="inferred from homology"/>
<dbReference type="EMBL" id="JAKNHQ010000003">
    <property type="protein sequence ID" value="MCG4609945.1"/>
    <property type="molecule type" value="Genomic_DNA"/>
</dbReference>
<feature type="transmembrane region" description="Helical" evidence="2">
    <location>
        <begin position="55"/>
        <end position="76"/>
    </location>
</feature>
<keyword evidence="4" id="KW-0808">Transferase</keyword>
<evidence type="ECO:0000256" key="2">
    <source>
        <dbReference type="SAM" id="Phobius"/>
    </source>
</evidence>
<name>A0ABS9MGL8_9FIRM</name>
<evidence type="ECO:0000256" key="1">
    <source>
        <dbReference type="ARBA" id="ARBA00006464"/>
    </source>
</evidence>
<evidence type="ECO:0000313" key="5">
    <source>
        <dbReference type="Proteomes" id="UP001298681"/>
    </source>
</evidence>
<sequence length="256" mass="28891">MYFPAKKAGILQPQIQHTSRNHSALHGTAEHSNPIQSGSFCPSLVSAVLKRLADILCSTAGLILCAPLLFLCSIIVRLDSPGPAFYSQERVTRNEKVFRIYKFRTMIHHAEAITGGVLASEDDPRITRVGRVLRNTHLDELPQLLNVLKGDMSLVGPRPERPMFVEKYKAEVDQYEQRFLVRAGLTGTAQVYGHYYTEISEKTAYDLWYIKHFSLWQDIKLMVLTVKVLFEGKPLQRALEKPAHSSPKLPNPPIAK</sequence>
<keyword evidence="2" id="KW-1133">Transmembrane helix</keyword>
<dbReference type="InterPro" id="IPR003362">
    <property type="entry name" value="Bact_transf"/>
</dbReference>
<protein>
    <submittedName>
        <fullName evidence="4">Sugar transferase</fullName>
    </submittedName>
</protein>
<dbReference type="GO" id="GO:0016740">
    <property type="term" value="F:transferase activity"/>
    <property type="evidence" value="ECO:0007669"/>
    <property type="project" value="UniProtKB-KW"/>
</dbReference>
<comment type="similarity">
    <text evidence="1">Belongs to the bacterial sugar transferase family.</text>
</comment>
<dbReference type="Proteomes" id="UP001298681">
    <property type="component" value="Unassembled WGS sequence"/>
</dbReference>
<keyword evidence="2" id="KW-0812">Transmembrane</keyword>
<evidence type="ECO:0000313" key="4">
    <source>
        <dbReference type="EMBL" id="MCG4609945.1"/>
    </source>
</evidence>
<accession>A0ABS9MGL8</accession>